<name>A0A915IAP9_ROMCU</name>
<keyword evidence="1" id="KW-1185">Reference proteome</keyword>
<evidence type="ECO:0000313" key="2">
    <source>
        <dbReference type="WBParaSite" id="nRc.2.0.1.t11250-RA"/>
    </source>
</evidence>
<sequence length="53" mass="6292">MYRTYHYRCELFYTSGPLRVTDHFCDQTKSPNVWLDFIVFGLKQGNLSKKLAC</sequence>
<proteinExistence type="predicted"/>
<organism evidence="1 2">
    <name type="scientific">Romanomermis culicivorax</name>
    <name type="common">Nematode worm</name>
    <dbReference type="NCBI Taxonomy" id="13658"/>
    <lineage>
        <taxon>Eukaryota</taxon>
        <taxon>Metazoa</taxon>
        <taxon>Ecdysozoa</taxon>
        <taxon>Nematoda</taxon>
        <taxon>Enoplea</taxon>
        <taxon>Dorylaimia</taxon>
        <taxon>Mermithida</taxon>
        <taxon>Mermithoidea</taxon>
        <taxon>Mermithidae</taxon>
        <taxon>Romanomermis</taxon>
    </lineage>
</organism>
<evidence type="ECO:0000313" key="1">
    <source>
        <dbReference type="Proteomes" id="UP000887565"/>
    </source>
</evidence>
<dbReference type="Proteomes" id="UP000887565">
    <property type="component" value="Unplaced"/>
</dbReference>
<protein>
    <submittedName>
        <fullName evidence="2">Uncharacterized protein</fullName>
    </submittedName>
</protein>
<dbReference type="WBParaSite" id="nRc.2.0.1.t11250-RA">
    <property type="protein sequence ID" value="nRc.2.0.1.t11250-RA"/>
    <property type="gene ID" value="nRc.2.0.1.g11250"/>
</dbReference>
<dbReference type="AlphaFoldDB" id="A0A915IAP9"/>
<accession>A0A915IAP9</accession>
<reference evidence="2" key="1">
    <citation type="submission" date="2022-11" db="UniProtKB">
        <authorList>
            <consortium name="WormBaseParasite"/>
        </authorList>
    </citation>
    <scope>IDENTIFICATION</scope>
</reference>